<dbReference type="AlphaFoldDB" id="A0A4E0QIN7"/>
<feature type="non-terminal residue" evidence="1">
    <location>
        <position position="1"/>
    </location>
</feature>
<accession>A0A4E0QIN7</accession>
<organism evidence="1 2">
    <name type="scientific">Candidatus Thiomargarita nelsonii</name>
    <dbReference type="NCBI Taxonomy" id="1003181"/>
    <lineage>
        <taxon>Bacteria</taxon>
        <taxon>Pseudomonadati</taxon>
        <taxon>Pseudomonadota</taxon>
        <taxon>Gammaproteobacteria</taxon>
        <taxon>Thiotrichales</taxon>
        <taxon>Thiotrichaceae</taxon>
        <taxon>Thiomargarita</taxon>
    </lineage>
</organism>
<gene>
    <name evidence="1" type="ORF">PN36_35015</name>
</gene>
<dbReference type="EMBL" id="JSZA02000409">
    <property type="protein sequence ID" value="TGN99693.1"/>
    <property type="molecule type" value="Genomic_DNA"/>
</dbReference>
<dbReference type="Proteomes" id="UP000030428">
    <property type="component" value="Unassembled WGS sequence"/>
</dbReference>
<name>A0A4E0QIN7_9GAMM</name>
<protein>
    <submittedName>
        <fullName evidence="1">Uncharacterized protein</fullName>
    </submittedName>
</protein>
<proteinExistence type="predicted"/>
<comment type="caution">
    <text evidence="1">The sequence shown here is derived from an EMBL/GenBank/DDBJ whole genome shotgun (WGS) entry which is preliminary data.</text>
</comment>
<sequence length="184" mass="20965">QVTKWLLELYETGRVELGPKRNPNSRFPYMTQEVIDQTRFQRAFLDTLYISRPQQETGLNTFLLETFDIDTSKFWNNPPASASDAEKYFTPTSLALKLKMAPFSINPALIRLGLQSAERTFSGKILYTATSKGRPYLCPLPSGSCIYWKLSVLPLLQSYFRTPEGRRVGRMQPDLATSSLSLLK</sequence>
<evidence type="ECO:0000313" key="1">
    <source>
        <dbReference type="EMBL" id="TGN99693.1"/>
    </source>
</evidence>
<keyword evidence="2" id="KW-1185">Reference proteome</keyword>
<reference evidence="1 2" key="1">
    <citation type="journal article" date="2016" name="Front. Microbiol.">
        <title>Single-Cell (Meta-)Genomics of a Dimorphic Candidatus Thiomargarita nelsonii Reveals Genomic Plasticity.</title>
        <authorList>
            <person name="Flood B.E."/>
            <person name="Fliss P."/>
            <person name="Jones D.S."/>
            <person name="Dick G.J."/>
            <person name="Jain S."/>
            <person name="Kaster A.K."/>
            <person name="Winkel M."/>
            <person name="Mussmann M."/>
            <person name="Bailey J."/>
        </authorList>
    </citation>
    <scope>NUCLEOTIDE SEQUENCE [LARGE SCALE GENOMIC DNA]</scope>
    <source>
        <strain evidence="1">Hydrate Ridge</strain>
    </source>
</reference>
<evidence type="ECO:0000313" key="2">
    <source>
        <dbReference type="Proteomes" id="UP000030428"/>
    </source>
</evidence>